<proteinExistence type="predicted"/>
<dbReference type="PANTHER" id="PTHR48475:SF1">
    <property type="entry name" value="RNASE H TYPE-1 DOMAIN-CONTAINING PROTEIN"/>
    <property type="match status" value="1"/>
</dbReference>
<protein>
    <recommendedName>
        <fullName evidence="1">RNase H type-1 domain-containing protein</fullName>
    </recommendedName>
</protein>
<accession>A0AA89AY86</accession>
<reference evidence="2" key="1">
    <citation type="submission" date="2022-12" db="EMBL/GenBank/DDBJ databases">
        <title>Draft genome assemblies for two species of Escallonia (Escalloniales).</title>
        <authorList>
            <person name="Chanderbali A."/>
            <person name="Dervinis C."/>
            <person name="Anghel I."/>
            <person name="Soltis D."/>
            <person name="Soltis P."/>
            <person name="Zapata F."/>
        </authorList>
    </citation>
    <scope>NUCLEOTIDE SEQUENCE</scope>
    <source>
        <strain evidence="2">UCBG64.0493</strain>
        <tissue evidence="2">Leaf</tissue>
    </source>
</reference>
<dbReference type="AlphaFoldDB" id="A0AA89AY86"/>
<name>A0AA89AY86_9ASTE</name>
<dbReference type="Pfam" id="PF13456">
    <property type="entry name" value="RVT_3"/>
    <property type="match status" value="1"/>
</dbReference>
<dbReference type="InterPro" id="IPR012337">
    <property type="entry name" value="RNaseH-like_sf"/>
</dbReference>
<sequence>MAKTVLSGHLARWSILFNEFEIVYIPRTAIKGQALSNFLADHPIPTDWKIYEDFPDKEVFFVEAFQPWMMFFHGAAWSDGAGAGVVFVSPQRQVLPYAVILGKKCSKNVVECQTLIIDLQMALELGITSLTISGDSKGQGAGRSVTTGDPFDDRLKIWGRRSVGA</sequence>
<dbReference type="InterPro" id="IPR036397">
    <property type="entry name" value="RNaseH_sf"/>
</dbReference>
<dbReference type="GO" id="GO:0003676">
    <property type="term" value="F:nucleic acid binding"/>
    <property type="evidence" value="ECO:0007669"/>
    <property type="project" value="InterPro"/>
</dbReference>
<keyword evidence="3" id="KW-1185">Reference proteome</keyword>
<dbReference type="Gene3D" id="3.30.420.10">
    <property type="entry name" value="Ribonuclease H-like superfamily/Ribonuclease H"/>
    <property type="match status" value="1"/>
</dbReference>
<dbReference type="EMBL" id="JAVXUP010001114">
    <property type="protein sequence ID" value="KAK3015826.1"/>
    <property type="molecule type" value="Genomic_DNA"/>
</dbReference>
<dbReference type="GO" id="GO:0004523">
    <property type="term" value="F:RNA-DNA hybrid ribonuclease activity"/>
    <property type="evidence" value="ECO:0007669"/>
    <property type="project" value="InterPro"/>
</dbReference>
<evidence type="ECO:0000313" key="2">
    <source>
        <dbReference type="EMBL" id="KAK3015826.1"/>
    </source>
</evidence>
<evidence type="ECO:0000259" key="1">
    <source>
        <dbReference type="Pfam" id="PF13456"/>
    </source>
</evidence>
<dbReference type="InterPro" id="IPR002156">
    <property type="entry name" value="RNaseH_domain"/>
</dbReference>
<gene>
    <name evidence="2" type="ORF">RJ639_005463</name>
</gene>
<comment type="caution">
    <text evidence="2">The sequence shown here is derived from an EMBL/GenBank/DDBJ whole genome shotgun (WGS) entry which is preliminary data.</text>
</comment>
<dbReference type="SUPFAM" id="SSF53098">
    <property type="entry name" value="Ribonuclease H-like"/>
    <property type="match status" value="1"/>
</dbReference>
<feature type="domain" description="RNase H type-1" evidence="1">
    <location>
        <begin position="79"/>
        <end position="137"/>
    </location>
</feature>
<organism evidence="2 3">
    <name type="scientific">Escallonia herrerae</name>
    <dbReference type="NCBI Taxonomy" id="1293975"/>
    <lineage>
        <taxon>Eukaryota</taxon>
        <taxon>Viridiplantae</taxon>
        <taxon>Streptophyta</taxon>
        <taxon>Embryophyta</taxon>
        <taxon>Tracheophyta</taxon>
        <taxon>Spermatophyta</taxon>
        <taxon>Magnoliopsida</taxon>
        <taxon>eudicotyledons</taxon>
        <taxon>Gunneridae</taxon>
        <taxon>Pentapetalae</taxon>
        <taxon>asterids</taxon>
        <taxon>campanulids</taxon>
        <taxon>Escalloniales</taxon>
        <taxon>Escalloniaceae</taxon>
        <taxon>Escallonia</taxon>
    </lineage>
</organism>
<dbReference type="Proteomes" id="UP001188597">
    <property type="component" value="Unassembled WGS sequence"/>
</dbReference>
<dbReference type="PANTHER" id="PTHR48475">
    <property type="entry name" value="RIBONUCLEASE H"/>
    <property type="match status" value="1"/>
</dbReference>
<evidence type="ECO:0000313" key="3">
    <source>
        <dbReference type="Proteomes" id="UP001188597"/>
    </source>
</evidence>